<organism evidence="1 2">
    <name type="scientific">Bacillus solimangrovi</name>
    <dbReference type="NCBI Taxonomy" id="1305675"/>
    <lineage>
        <taxon>Bacteria</taxon>
        <taxon>Bacillati</taxon>
        <taxon>Bacillota</taxon>
        <taxon>Bacilli</taxon>
        <taxon>Bacillales</taxon>
        <taxon>Bacillaceae</taxon>
        <taxon>Bacillus</taxon>
    </lineage>
</organism>
<accession>A0A1E5LD42</accession>
<dbReference type="Pfam" id="PF08905">
    <property type="entry name" value="DUF1850"/>
    <property type="match status" value="1"/>
</dbReference>
<reference evidence="1 2" key="1">
    <citation type="submission" date="2016-08" db="EMBL/GenBank/DDBJ databases">
        <title>Genome of Bacillus solimangrovi GH2-4.</title>
        <authorList>
            <person name="Lim S."/>
            <person name="Kim B.-C."/>
        </authorList>
    </citation>
    <scope>NUCLEOTIDE SEQUENCE [LARGE SCALE GENOMIC DNA]</scope>
    <source>
        <strain evidence="1 2">GH2-4</strain>
    </source>
</reference>
<comment type="caution">
    <text evidence="1">The sequence shown here is derived from an EMBL/GenBank/DDBJ whole genome shotgun (WGS) entry which is preliminary data.</text>
</comment>
<gene>
    <name evidence="1" type="ORF">BFG57_17170</name>
</gene>
<proteinExistence type="predicted"/>
<dbReference type="AlphaFoldDB" id="A0A1E5LD42"/>
<evidence type="ECO:0000313" key="2">
    <source>
        <dbReference type="Proteomes" id="UP000095209"/>
    </source>
</evidence>
<dbReference type="EMBL" id="MJEH01000038">
    <property type="protein sequence ID" value="OEH91996.1"/>
    <property type="molecule type" value="Genomic_DNA"/>
</dbReference>
<protein>
    <recommendedName>
        <fullName evidence="3">DUF1850 domain-containing protein</fullName>
    </recommendedName>
</protein>
<name>A0A1E5LD42_9BACI</name>
<keyword evidence="2" id="KW-1185">Reference proteome</keyword>
<evidence type="ECO:0008006" key="3">
    <source>
        <dbReference type="Google" id="ProtNLM"/>
    </source>
</evidence>
<dbReference type="STRING" id="1305675.BFG57_17170"/>
<sequence>MLIITTDHTPIYAFTFHKKLLFTISWNHSVEDEQWEEVYLANDTNLQLDYTRFKTYGAGVPSSEGHKSYLQDGWIYMTEIKRSMTELIIRTNSITNHTLTINDNRYSLPKNQYVFQTKTMPRLKSFIILLIANNEVTRNE</sequence>
<dbReference type="InterPro" id="IPR015001">
    <property type="entry name" value="DUF1850"/>
</dbReference>
<dbReference type="Proteomes" id="UP000095209">
    <property type="component" value="Unassembled WGS sequence"/>
</dbReference>
<evidence type="ECO:0000313" key="1">
    <source>
        <dbReference type="EMBL" id="OEH91996.1"/>
    </source>
</evidence>